<dbReference type="PRINTS" id="PR00081">
    <property type="entry name" value="GDHRDH"/>
</dbReference>
<dbReference type="SUPFAM" id="SSF51735">
    <property type="entry name" value="NAD(P)-binding Rossmann-fold domains"/>
    <property type="match status" value="1"/>
</dbReference>
<dbReference type="EMBL" id="JBHTJG010000001">
    <property type="protein sequence ID" value="MFD0945631.1"/>
    <property type="molecule type" value="Genomic_DNA"/>
</dbReference>
<sequence length="291" mass="30248">MRGPRTVGALCAIESAGGGGMAFRGKVAWVTGASSGIGEALAYALSARGAAVILSGRHRGRLESAAARLGGPAFVLPFEATGFDALPAIAERAIGWREGVDLLLNNAGITQRSLALDTGFDVYRRLMEVDYFAPVRLTQLVLPHMVERRSGHLSVVSSMAGKVGGPLRTGYAAAKHACVGYFDALRSEIEVTYGIGVSVILPGHVATAVARNALTGDGGRNERADAMIDQGMTPERAAQIILDGIAAGKREIAVGNEAELEMLRLRATEPDLLFANMAAYGASLSAARSGG</sequence>
<evidence type="ECO:0000256" key="2">
    <source>
        <dbReference type="ARBA" id="ARBA00023002"/>
    </source>
</evidence>
<evidence type="ECO:0000256" key="3">
    <source>
        <dbReference type="RuleBase" id="RU000363"/>
    </source>
</evidence>
<gene>
    <name evidence="4" type="ORF">ACFQ1E_04705</name>
</gene>
<dbReference type="InterPro" id="IPR036291">
    <property type="entry name" value="NAD(P)-bd_dom_sf"/>
</dbReference>
<evidence type="ECO:0000313" key="4">
    <source>
        <dbReference type="EMBL" id="MFD0945631.1"/>
    </source>
</evidence>
<dbReference type="PANTHER" id="PTHR44196">
    <property type="entry name" value="DEHYDROGENASE/REDUCTASE SDR FAMILY MEMBER 7B"/>
    <property type="match status" value="1"/>
</dbReference>
<reference evidence="5" key="1">
    <citation type="journal article" date="2019" name="Int. J. Syst. Evol. Microbiol.">
        <title>The Global Catalogue of Microorganisms (GCM) 10K type strain sequencing project: providing services to taxonomists for standard genome sequencing and annotation.</title>
        <authorList>
            <consortium name="The Broad Institute Genomics Platform"/>
            <consortium name="The Broad Institute Genome Sequencing Center for Infectious Disease"/>
            <person name="Wu L."/>
            <person name="Ma J."/>
        </authorList>
    </citation>
    <scope>NUCLEOTIDE SEQUENCE [LARGE SCALE GENOMIC DNA]</scope>
    <source>
        <strain evidence="5">CCUG 62982</strain>
    </source>
</reference>
<accession>A0ABW3H2B5</accession>
<keyword evidence="2" id="KW-0560">Oxidoreductase</keyword>
<dbReference type="InterPro" id="IPR002347">
    <property type="entry name" value="SDR_fam"/>
</dbReference>
<dbReference type="PRINTS" id="PR00080">
    <property type="entry name" value="SDRFAMILY"/>
</dbReference>
<name>A0ABW3H2B5_9SPHN</name>
<dbReference type="Pfam" id="PF00106">
    <property type="entry name" value="adh_short"/>
    <property type="match status" value="1"/>
</dbReference>
<evidence type="ECO:0000313" key="5">
    <source>
        <dbReference type="Proteomes" id="UP001596977"/>
    </source>
</evidence>
<evidence type="ECO:0000256" key="1">
    <source>
        <dbReference type="ARBA" id="ARBA00006484"/>
    </source>
</evidence>
<organism evidence="4 5">
    <name type="scientific">Sphingomonas canadensis</name>
    <dbReference type="NCBI Taxonomy" id="1219257"/>
    <lineage>
        <taxon>Bacteria</taxon>
        <taxon>Pseudomonadati</taxon>
        <taxon>Pseudomonadota</taxon>
        <taxon>Alphaproteobacteria</taxon>
        <taxon>Sphingomonadales</taxon>
        <taxon>Sphingomonadaceae</taxon>
        <taxon>Sphingomonas</taxon>
    </lineage>
</organism>
<protein>
    <submittedName>
        <fullName evidence="4">SDR family NAD(P)-dependent oxidoreductase</fullName>
    </submittedName>
</protein>
<proteinExistence type="inferred from homology"/>
<comment type="caution">
    <text evidence="4">The sequence shown here is derived from an EMBL/GenBank/DDBJ whole genome shotgun (WGS) entry which is preliminary data.</text>
</comment>
<keyword evidence="5" id="KW-1185">Reference proteome</keyword>
<dbReference type="Gene3D" id="3.40.50.720">
    <property type="entry name" value="NAD(P)-binding Rossmann-like Domain"/>
    <property type="match status" value="1"/>
</dbReference>
<dbReference type="Proteomes" id="UP001596977">
    <property type="component" value="Unassembled WGS sequence"/>
</dbReference>
<dbReference type="RefSeq" id="WP_264943001.1">
    <property type="nucleotide sequence ID" value="NZ_JAPDRA010000001.1"/>
</dbReference>
<dbReference type="PANTHER" id="PTHR44196:SF1">
    <property type="entry name" value="DEHYDROGENASE_REDUCTASE SDR FAMILY MEMBER 7B"/>
    <property type="match status" value="1"/>
</dbReference>
<comment type="similarity">
    <text evidence="1 3">Belongs to the short-chain dehydrogenases/reductases (SDR) family.</text>
</comment>